<feature type="transmembrane region" description="Helical" evidence="6">
    <location>
        <begin position="102"/>
        <end position="122"/>
    </location>
</feature>
<feature type="transmembrane region" description="Helical" evidence="6">
    <location>
        <begin position="61"/>
        <end position="82"/>
    </location>
</feature>
<feature type="transmembrane region" description="Helical" evidence="6">
    <location>
        <begin position="545"/>
        <end position="569"/>
    </location>
</feature>
<feature type="transmembrane region" description="Helical" evidence="6">
    <location>
        <begin position="581"/>
        <end position="599"/>
    </location>
</feature>
<evidence type="ECO:0000256" key="1">
    <source>
        <dbReference type="ARBA" id="ARBA00004141"/>
    </source>
</evidence>
<protein>
    <recommendedName>
        <fullName evidence="6">Protein DETOXIFICATION</fullName>
    </recommendedName>
    <alternativeName>
        <fullName evidence="6">Multidrug and toxic compound extrusion protein</fullName>
    </alternativeName>
</protein>
<dbReference type="Proteomes" id="UP000583929">
    <property type="component" value="Unassembled WGS sequence"/>
</dbReference>
<dbReference type="GO" id="GO:0042910">
    <property type="term" value="F:xenobiotic transmembrane transporter activity"/>
    <property type="evidence" value="ECO:0007669"/>
    <property type="project" value="InterPro"/>
</dbReference>
<dbReference type="AlphaFoldDB" id="A0A7J6HLP1"/>
<keyword evidence="9" id="KW-1185">Reference proteome</keyword>
<feature type="non-terminal residue" evidence="8">
    <location>
        <position position="731"/>
    </location>
</feature>
<comment type="subcellular location">
    <subcellularLocation>
        <location evidence="1">Membrane</location>
        <topology evidence="1">Multi-pass membrane protein</topology>
    </subcellularLocation>
</comment>
<proteinExistence type="inferred from homology"/>
<evidence type="ECO:0000256" key="3">
    <source>
        <dbReference type="ARBA" id="ARBA00022692"/>
    </source>
</evidence>
<evidence type="ECO:0000313" key="9">
    <source>
        <dbReference type="Proteomes" id="UP000583929"/>
    </source>
</evidence>
<feature type="transmembrane region" description="Helical" evidence="6">
    <location>
        <begin position="619"/>
        <end position="640"/>
    </location>
</feature>
<feature type="transmembrane region" description="Helical" evidence="6">
    <location>
        <begin position="647"/>
        <end position="667"/>
    </location>
</feature>
<accession>A0A7J6HLP1</accession>
<dbReference type="CDD" id="cd13132">
    <property type="entry name" value="MATE_eukaryotic"/>
    <property type="match status" value="1"/>
</dbReference>
<comment type="similarity">
    <text evidence="2 6">Belongs to the multi antimicrobial extrusion (MATE) (TC 2.A.66.1) family.</text>
</comment>
<feature type="transmembrane region" description="Helical" evidence="6">
    <location>
        <begin position="673"/>
        <end position="698"/>
    </location>
</feature>
<dbReference type="InterPro" id="IPR045069">
    <property type="entry name" value="MATE_euk"/>
</dbReference>
<feature type="transmembrane region" description="Helical" evidence="6">
    <location>
        <begin position="280"/>
        <end position="311"/>
    </location>
</feature>
<gene>
    <name evidence="8" type="ORF">G4B88_011032</name>
</gene>
<dbReference type="InterPro" id="IPR002528">
    <property type="entry name" value="MATE_fam"/>
</dbReference>
<evidence type="ECO:0000256" key="5">
    <source>
        <dbReference type="ARBA" id="ARBA00023136"/>
    </source>
</evidence>
<keyword evidence="3 6" id="KW-0812">Transmembrane</keyword>
<feature type="transmembrane region" description="Helical" evidence="6">
    <location>
        <begin position="500"/>
        <end position="525"/>
    </location>
</feature>
<evidence type="ECO:0000313" key="8">
    <source>
        <dbReference type="EMBL" id="KAF4395568.1"/>
    </source>
</evidence>
<feature type="transmembrane region" description="Helical" evidence="6">
    <location>
        <begin position="207"/>
        <end position="229"/>
    </location>
</feature>
<feature type="compositionally biased region" description="Basic and acidic residues" evidence="7">
    <location>
        <begin position="444"/>
        <end position="458"/>
    </location>
</feature>
<evidence type="ECO:0000256" key="7">
    <source>
        <dbReference type="SAM" id="MobiDB-lite"/>
    </source>
</evidence>
<dbReference type="EMBL" id="JAATIQ010000040">
    <property type="protein sequence ID" value="KAF4395568.1"/>
    <property type="molecule type" value="Genomic_DNA"/>
</dbReference>
<comment type="caution">
    <text evidence="8">The sequence shown here is derived from an EMBL/GenBank/DDBJ whole genome shotgun (WGS) entry which is preliminary data.</text>
</comment>
<evidence type="ECO:0000256" key="4">
    <source>
        <dbReference type="ARBA" id="ARBA00022989"/>
    </source>
</evidence>
<evidence type="ECO:0000256" key="6">
    <source>
        <dbReference type="RuleBase" id="RU004914"/>
    </source>
</evidence>
<evidence type="ECO:0000256" key="2">
    <source>
        <dbReference type="ARBA" id="ARBA00010199"/>
    </source>
</evidence>
<keyword evidence="5 6" id="KW-0472">Membrane</keyword>
<dbReference type="PANTHER" id="PTHR11206">
    <property type="entry name" value="MULTIDRUG RESISTANCE PROTEIN"/>
    <property type="match status" value="1"/>
</dbReference>
<feature type="transmembrane region" description="Helical" evidence="6">
    <location>
        <begin position="235"/>
        <end position="259"/>
    </location>
</feature>
<feature type="transmembrane region" description="Helical" evidence="6">
    <location>
        <begin position="402"/>
        <end position="421"/>
    </location>
</feature>
<dbReference type="GO" id="GO:0016020">
    <property type="term" value="C:membrane"/>
    <property type="evidence" value="ECO:0007669"/>
    <property type="project" value="UniProtKB-SubCell"/>
</dbReference>
<dbReference type="GO" id="GO:1990961">
    <property type="term" value="P:xenobiotic detoxification by transmembrane export across the plasma membrane"/>
    <property type="evidence" value="ECO:0007669"/>
    <property type="project" value="InterPro"/>
</dbReference>
<dbReference type="Pfam" id="PF01554">
    <property type="entry name" value="MatE"/>
    <property type="match status" value="3"/>
</dbReference>
<feature type="region of interest" description="Disordered" evidence="7">
    <location>
        <begin position="439"/>
        <end position="458"/>
    </location>
</feature>
<name>A0A7J6HLP1_CANSA</name>
<sequence>MEENNNNQPLLSSREDNQNNHLETLLSTTSNHSFTADADDIQPINTVRDFYKEFKVESKKLWFLAGPAIFTSICQYSLGAITQVFAGHVSTIALAAVSVENSVIAGFSFGIMLGMGSALETLCGQAFGAGQHDMLGIYMQRSWVILNSTGVILCFLYIFASKLLKLIGQTTEISEAAGLFAVWMIPQLFAYAMNFPIAKFLQAQSKMMVMAIISAVALVFHTFFSWLLILKLDWGMAGAAVVLNVSWWFIVVAQLAYIFSGTCGRAWSGFSSKAFQNLWGFVRLSLASAVMLCMNILGWTVMVALGINAAISVRVSNELGAAHPRTAKFSLVVAVISSFIIGLVLSIILIASRNEYPTLFSDDSDVETLVKKLTPVLATCILINNIQPVLSGVAIGAGWQAAVAYVNIVCYYVFGVPLGLLMGYKLDMGASVAEDRIRKWGGPDSKEDNDPLMEKENKQPLLSPYGEDELTHQNKHLLSRPFTAGARLLFTEFKTEFNKLWYLAAPAIFTAICQYSLGAITQVFAGHVSTLALAAVSVENSVISGFSFGIMLGMGSALETLCGQAYGAGQYDMLGIYMQRSWLILNGTAVILCFFYIFAEQLLKLIGQTPEISESAGLFSVWMIPQLFAYALNFPIAKFLQAQSKIMVMAVISAVALVFHVFFSWLVMLKLGWGMAGAAVVLNLSWWFIVVAQLAYIFSGSCGRAWSGFSWKAFQNLWGFVKLSFASAIML</sequence>
<feature type="transmembrane region" description="Helical" evidence="6">
    <location>
        <begin position="331"/>
        <end position="352"/>
    </location>
</feature>
<reference evidence="8 9" key="1">
    <citation type="journal article" date="2020" name="bioRxiv">
        <title>Sequence and annotation of 42 cannabis genomes reveals extensive copy number variation in cannabinoid synthesis and pathogen resistance genes.</title>
        <authorList>
            <person name="Mckernan K.J."/>
            <person name="Helbert Y."/>
            <person name="Kane L.T."/>
            <person name="Ebling H."/>
            <person name="Zhang L."/>
            <person name="Liu B."/>
            <person name="Eaton Z."/>
            <person name="Mclaughlin S."/>
            <person name="Kingan S."/>
            <person name="Baybayan P."/>
            <person name="Concepcion G."/>
            <person name="Jordan M."/>
            <person name="Riva A."/>
            <person name="Barbazuk W."/>
            <person name="Harkins T."/>
        </authorList>
    </citation>
    <scope>NUCLEOTIDE SEQUENCE [LARGE SCALE GENOMIC DNA]</scope>
    <source>
        <strain evidence="9">cv. Jamaican Lion 4</strain>
        <tissue evidence="8">Leaf</tissue>
    </source>
</reference>
<keyword evidence="4 6" id="KW-1133">Transmembrane helix</keyword>
<dbReference type="GO" id="GO:0015297">
    <property type="term" value="F:antiporter activity"/>
    <property type="evidence" value="ECO:0007669"/>
    <property type="project" value="InterPro"/>
</dbReference>
<feature type="transmembrane region" description="Helical" evidence="6">
    <location>
        <begin position="176"/>
        <end position="195"/>
    </location>
</feature>
<organism evidence="8 9">
    <name type="scientific">Cannabis sativa</name>
    <name type="common">Hemp</name>
    <name type="synonym">Marijuana</name>
    <dbReference type="NCBI Taxonomy" id="3483"/>
    <lineage>
        <taxon>Eukaryota</taxon>
        <taxon>Viridiplantae</taxon>
        <taxon>Streptophyta</taxon>
        <taxon>Embryophyta</taxon>
        <taxon>Tracheophyta</taxon>
        <taxon>Spermatophyta</taxon>
        <taxon>Magnoliopsida</taxon>
        <taxon>eudicotyledons</taxon>
        <taxon>Gunneridae</taxon>
        <taxon>Pentapetalae</taxon>
        <taxon>rosids</taxon>
        <taxon>fabids</taxon>
        <taxon>Rosales</taxon>
        <taxon>Cannabaceae</taxon>
        <taxon>Cannabis</taxon>
    </lineage>
</organism>
<feature type="transmembrane region" description="Helical" evidence="6">
    <location>
        <begin position="143"/>
        <end position="164"/>
    </location>
</feature>